<dbReference type="PANTHER" id="PTHR31793:SF27">
    <property type="entry name" value="NOVEL THIOESTERASE SUPERFAMILY DOMAIN AND SAPOSIN A-TYPE DOMAIN CONTAINING PROTEIN (0610012H03RIK)"/>
    <property type="match status" value="1"/>
</dbReference>
<protein>
    <submittedName>
        <fullName evidence="3">HotDog domain-containing protein</fullName>
    </submittedName>
</protein>
<dbReference type="InterPro" id="IPR029069">
    <property type="entry name" value="HotDog_dom_sf"/>
</dbReference>
<dbReference type="SUPFAM" id="SSF54637">
    <property type="entry name" value="Thioesterase/thiol ester dehydrase-isomerase"/>
    <property type="match status" value="1"/>
</dbReference>
<organism evidence="3 4">
    <name type="scientific">Phyllosticta citrichinensis</name>
    <dbReference type="NCBI Taxonomy" id="1130410"/>
    <lineage>
        <taxon>Eukaryota</taxon>
        <taxon>Fungi</taxon>
        <taxon>Dikarya</taxon>
        <taxon>Ascomycota</taxon>
        <taxon>Pezizomycotina</taxon>
        <taxon>Dothideomycetes</taxon>
        <taxon>Dothideomycetes incertae sedis</taxon>
        <taxon>Botryosphaeriales</taxon>
        <taxon>Phyllostictaceae</taxon>
        <taxon>Phyllosticta</taxon>
    </lineage>
</organism>
<keyword evidence="2" id="KW-0378">Hydrolase</keyword>
<evidence type="ECO:0000256" key="2">
    <source>
        <dbReference type="ARBA" id="ARBA00022801"/>
    </source>
</evidence>
<comment type="caution">
    <text evidence="3">The sequence shown here is derived from an EMBL/GenBank/DDBJ whole genome shotgun (WGS) entry which is preliminary data.</text>
</comment>
<dbReference type="InterPro" id="IPR050563">
    <property type="entry name" value="4-hydroxybenzoyl-CoA_TE"/>
</dbReference>
<dbReference type="PANTHER" id="PTHR31793">
    <property type="entry name" value="4-HYDROXYBENZOYL-COA THIOESTERASE FAMILY MEMBER"/>
    <property type="match status" value="1"/>
</dbReference>
<comment type="similarity">
    <text evidence="1">Belongs to the 4-hydroxybenzoyl-CoA thioesterase family.</text>
</comment>
<sequence length="155" mass="17678">MAQADLKSRRRSDYKFHLDYRTRWSDNDMYDHMNNSNYYFLFDSIVNAYLTAHCALRPPSSAQIGLVVHSHCDYFAPLGFPTVAELGLRVNKLGKSSVTYEIGVFERGEDAVRAVGEFVHVFVEREGRKPGKMGMIDDLRRGLERIVVATQASKL</sequence>
<proteinExistence type="inferred from homology"/>
<evidence type="ECO:0000256" key="1">
    <source>
        <dbReference type="ARBA" id="ARBA00005953"/>
    </source>
</evidence>
<dbReference type="CDD" id="cd00586">
    <property type="entry name" value="4HBT"/>
    <property type="match status" value="1"/>
</dbReference>
<dbReference type="Proteomes" id="UP001456524">
    <property type="component" value="Unassembled WGS sequence"/>
</dbReference>
<name>A0ABR1XJT5_9PEZI</name>
<reference evidence="3 4" key="1">
    <citation type="journal article" date="2022" name="G3 (Bethesda)">
        <title>Enemy or ally: a genomic approach to elucidate the lifestyle of Phyllosticta citrichinaensis.</title>
        <authorList>
            <person name="Buijs V.A."/>
            <person name="Groenewald J.Z."/>
            <person name="Haridas S."/>
            <person name="LaButti K.M."/>
            <person name="Lipzen A."/>
            <person name="Martin F.M."/>
            <person name="Barry K."/>
            <person name="Grigoriev I.V."/>
            <person name="Crous P.W."/>
            <person name="Seidl M.F."/>
        </authorList>
    </citation>
    <scope>NUCLEOTIDE SEQUENCE [LARGE SCALE GENOMIC DNA]</scope>
    <source>
        <strain evidence="3 4">CBS 129764</strain>
    </source>
</reference>
<dbReference type="Gene3D" id="3.10.129.10">
    <property type="entry name" value="Hotdog Thioesterase"/>
    <property type="match status" value="1"/>
</dbReference>
<gene>
    <name evidence="3" type="ORF">IWX90DRAFT_442504</name>
</gene>
<dbReference type="Pfam" id="PF13279">
    <property type="entry name" value="4HBT_2"/>
    <property type="match status" value="1"/>
</dbReference>
<dbReference type="EMBL" id="JBBWUH010000009">
    <property type="protein sequence ID" value="KAK8157408.1"/>
    <property type="molecule type" value="Genomic_DNA"/>
</dbReference>
<evidence type="ECO:0000313" key="4">
    <source>
        <dbReference type="Proteomes" id="UP001456524"/>
    </source>
</evidence>
<accession>A0ABR1XJT5</accession>
<keyword evidence="4" id="KW-1185">Reference proteome</keyword>
<evidence type="ECO:0000313" key="3">
    <source>
        <dbReference type="EMBL" id="KAK8157408.1"/>
    </source>
</evidence>